<sequence length="223" mass="26046">MVNIDQHKEVLIQLGTEMFDLCGTQLENSIEAFLNLDKDLAEMVIHMEYKMNALDLKIGRDCEQFLVLHKPVASDLRFVLALRKINFDLESIGDYAFGISKFTLELNMLPDRRLLKHLRIDEMFSHTISMLEDIREAYADNSSQRAHKVFKKEQILNEINNNSISVISKLVRKDVQLVDQFLMLYTVIKKLERVGDLTTNIAQEIIFYREAEVLKHQKEKFLV</sequence>
<dbReference type="GO" id="GO:0045936">
    <property type="term" value="P:negative regulation of phosphate metabolic process"/>
    <property type="evidence" value="ECO:0007669"/>
    <property type="project" value="InterPro"/>
</dbReference>
<dbReference type="RefSeq" id="WP_189604544.1">
    <property type="nucleotide sequence ID" value="NZ_BMXB01000006.1"/>
</dbReference>
<dbReference type="Proteomes" id="UP000610456">
    <property type="component" value="Unassembled WGS sequence"/>
</dbReference>
<organism evidence="4 5">
    <name type="scientific">Salinimicrobium marinum</name>
    <dbReference type="NCBI Taxonomy" id="680283"/>
    <lineage>
        <taxon>Bacteria</taxon>
        <taxon>Pseudomonadati</taxon>
        <taxon>Bacteroidota</taxon>
        <taxon>Flavobacteriia</taxon>
        <taxon>Flavobacteriales</taxon>
        <taxon>Flavobacteriaceae</taxon>
        <taxon>Salinimicrobium</taxon>
    </lineage>
</organism>
<dbReference type="NCBIfam" id="TIGR02135">
    <property type="entry name" value="phoU_full"/>
    <property type="match status" value="1"/>
</dbReference>
<keyword evidence="2" id="KW-0963">Cytoplasm</keyword>
<evidence type="ECO:0000313" key="4">
    <source>
        <dbReference type="EMBL" id="GHA37948.1"/>
    </source>
</evidence>
<dbReference type="PIRSF" id="PIRSF003107">
    <property type="entry name" value="PhoU"/>
    <property type="match status" value="1"/>
</dbReference>
<keyword evidence="2" id="KW-0592">Phosphate transport</keyword>
<dbReference type="InterPro" id="IPR038078">
    <property type="entry name" value="PhoU-like_sf"/>
</dbReference>
<feature type="domain" description="PhoU" evidence="3">
    <location>
        <begin position="17"/>
        <end position="101"/>
    </location>
</feature>
<accession>A0A918SGY5</accession>
<evidence type="ECO:0000256" key="1">
    <source>
        <dbReference type="ARBA" id="ARBA00008107"/>
    </source>
</evidence>
<comment type="subunit">
    <text evidence="2">Homodimer.</text>
</comment>
<dbReference type="AlphaFoldDB" id="A0A918SGY5"/>
<dbReference type="GO" id="GO:0005737">
    <property type="term" value="C:cytoplasm"/>
    <property type="evidence" value="ECO:0007669"/>
    <property type="project" value="UniProtKB-SubCell"/>
</dbReference>
<reference evidence="4" key="1">
    <citation type="journal article" date="2014" name="Int. J. Syst. Evol. Microbiol.">
        <title>Complete genome sequence of Corynebacterium casei LMG S-19264T (=DSM 44701T), isolated from a smear-ripened cheese.</title>
        <authorList>
            <consortium name="US DOE Joint Genome Institute (JGI-PGF)"/>
            <person name="Walter F."/>
            <person name="Albersmeier A."/>
            <person name="Kalinowski J."/>
            <person name="Ruckert C."/>
        </authorList>
    </citation>
    <scope>NUCLEOTIDE SEQUENCE</scope>
    <source>
        <strain evidence="4">KCTC 12719</strain>
    </source>
</reference>
<dbReference type="PANTHER" id="PTHR42930:SF3">
    <property type="entry name" value="PHOSPHATE-SPECIFIC TRANSPORT SYSTEM ACCESSORY PROTEIN PHOU"/>
    <property type="match status" value="1"/>
</dbReference>
<comment type="caution">
    <text evidence="4">The sequence shown here is derived from an EMBL/GenBank/DDBJ whole genome shotgun (WGS) entry which is preliminary data.</text>
</comment>
<evidence type="ECO:0000313" key="5">
    <source>
        <dbReference type="Proteomes" id="UP000610456"/>
    </source>
</evidence>
<protein>
    <recommendedName>
        <fullName evidence="2">Phosphate-specific transport system accessory protein PhoU</fullName>
    </recommendedName>
</protein>
<proteinExistence type="inferred from homology"/>
<comment type="subcellular location">
    <subcellularLocation>
        <location evidence="2">Cytoplasm</location>
    </subcellularLocation>
</comment>
<feature type="domain" description="PhoU" evidence="3">
    <location>
        <begin position="120"/>
        <end position="204"/>
    </location>
</feature>
<keyword evidence="2" id="KW-0813">Transport</keyword>
<dbReference type="SUPFAM" id="SSF109755">
    <property type="entry name" value="PhoU-like"/>
    <property type="match status" value="1"/>
</dbReference>
<name>A0A918SGY5_9FLAO</name>
<dbReference type="InterPro" id="IPR028366">
    <property type="entry name" value="PhoU"/>
</dbReference>
<dbReference type="InterPro" id="IPR026022">
    <property type="entry name" value="PhoU_dom"/>
</dbReference>
<reference evidence="4" key="2">
    <citation type="submission" date="2020-09" db="EMBL/GenBank/DDBJ databases">
        <authorList>
            <person name="Sun Q."/>
            <person name="Kim S."/>
        </authorList>
    </citation>
    <scope>NUCLEOTIDE SEQUENCE</scope>
    <source>
        <strain evidence="4">KCTC 12719</strain>
    </source>
</reference>
<comment type="function">
    <text evidence="2">Plays a role in the regulation of phosphate uptake.</text>
</comment>
<evidence type="ECO:0000256" key="2">
    <source>
        <dbReference type="PIRNR" id="PIRNR003107"/>
    </source>
</evidence>
<gene>
    <name evidence="4" type="ORF">GCM10007103_19400</name>
</gene>
<comment type="similarity">
    <text evidence="1 2">Belongs to the PhoU family.</text>
</comment>
<evidence type="ECO:0000259" key="3">
    <source>
        <dbReference type="Pfam" id="PF01895"/>
    </source>
</evidence>
<dbReference type="PANTHER" id="PTHR42930">
    <property type="entry name" value="PHOSPHATE-SPECIFIC TRANSPORT SYSTEM ACCESSORY PROTEIN PHOU"/>
    <property type="match status" value="1"/>
</dbReference>
<dbReference type="Pfam" id="PF01895">
    <property type="entry name" value="PhoU"/>
    <property type="match status" value="2"/>
</dbReference>
<keyword evidence="5" id="KW-1185">Reference proteome</keyword>
<dbReference type="GO" id="GO:0030643">
    <property type="term" value="P:intracellular phosphate ion homeostasis"/>
    <property type="evidence" value="ECO:0007669"/>
    <property type="project" value="InterPro"/>
</dbReference>
<dbReference type="Gene3D" id="1.20.58.220">
    <property type="entry name" value="Phosphate transport system protein phou homolog 2, domain 2"/>
    <property type="match status" value="1"/>
</dbReference>
<dbReference type="GO" id="GO:0006817">
    <property type="term" value="P:phosphate ion transport"/>
    <property type="evidence" value="ECO:0007669"/>
    <property type="project" value="UniProtKB-KW"/>
</dbReference>
<dbReference type="EMBL" id="BMXB01000006">
    <property type="protein sequence ID" value="GHA37948.1"/>
    <property type="molecule type" value="Genomic_DNA"/>
</dbReference>